<feature type="transmembrane region" description="Helical" evidence="7">
    <location>
        <begin position="73"/>
        <end position="91"/>
    </location>
</feature>
<feature type="transmembrane region" description="Helical" evidence="7">
    <location>
        <begin position="326"/>
        <end position="348"/>
    </location>
</feature>
<comment type="subcellular location">
    <subcellularLocation>
        <location evidence="1">Cell membrane</location>
        <topology evidence="1">Multi-pass membrane protein</topology>
    </subcellularLocation>
</comment>
<dbReference type="Gene3D" id="1.20.1720.10">
    <property type="entry name" value="Multidrug resistance protein D"/>
    <property type="match status" value="1"/>
</dbReference>
<sequence length="481" mass="52437">MKRKPGLIIASLIVANFMAQLMQTMLNTALPQMMQDLGISANRAQWLITVYLLVTGITIPVTGFLIRSYTTRTLFFVSVGAFTTGTLIAGFSSDFTFILAGRAIQGVGTGLLVPLFMNTMILVFPKEKIGTAMGLGSLIVGLAPALGPTISGLVIQHHSWRFLFYGVAPITIANLVVAYFCLKNVGEIEKAKLDRRSILYSTLGFGGLLYGFSIVGEQGVSARLSWSIIAVGLIMVFLFVKRQFKLAVPLLDFNVFRYPRFTYPSIIGVILYIVMAGAELLLPIYAQNVRGLMPRESGLLLFPGALLMGLFGWLSGKVYDRFGLRLLIRIGFFFIVAITLLLTITLTAQMSYSLLVVIYALLMAGMGFMLTPVTAFAVASLPSPISTYAPPMTTAIRFLGMSMGGALLITLMTFTADASLVAFPVNMLEGIHAAFWALTAIAAVGFLLTFFIPFVSVQQQVMESRQAPYERRSSSLSNHDH</sequence>
<keyword evidence="6 7" id="KW-0472">Membrane</keyword>
<feature type="transmembrane region" description="Helical" evidence="7">
    <location>
        <begin position="222"/>
        <end position="240"/>
    </location>
</feature>
<evidence type="ECO:0000256" key="3">
    <source>
        <dbReference type="ARBA" id="ARBA00022475"/>
    </source>
</evidence>
<dbReference type="OrthoDB" id="9816041at2"/>
<feature type="transmembrane region" description="Helical" evidence="7">
    <location>
        <begin position="46"/>
        <end position="66"/>
    </location>
</feature>
<dbReference type="EMBL" id="RRCN01000001">
    <property type="protein sequence ID" value="RRJ65980.1"/>
    <property type="molecule type" value="Genomic_DNA"/>
</dbReference>
<evidence type="ECO:0000256" key="5">
    <source>
        <dbReference type="ARBA" id="ARBA00022989"/>
    </source>
</evidence>
<feature type="transmembrane region" description="Helical" evidence="7">
    <location>
        <begin position="261"/>
        <end position="285"/>
    </location>
</feature>
<evidence type="ECO:0000256" key="6">
    <source>
        <dbReference type="ARBA" id="ARBA00023136"/>
    </source>
</evidence>
<keyword evidence="2" id="KW-0813">Transport</keyword>
<feature type="transmembrane region" description="Helical" evidence="7">
    <location>
        <begin position="297"/>
        <end position="314"/>
    </location>
</feature>
<dbReference type="RefSeq" id="WP_128633777.1">
    <property type="nucleotide sequence ID" value="NZ_RRCN01000001.1"/>
</dbReference>
<feature type="transmembrane region" description="Helical" evidence="7">
    <location>
        <begin position="162"/>
        <end position="182"/>
    </location>
</feature>
<dbReference type="Gene3D" id="1.20.1250.20">
    <property type="entry name" value="MFS general substrate transporter like domains"/>
    <property type="match status" value="1"/>
</dbReference>
<evidence type="ECO:0000259" key="8">
    <source>
        <dbReference type="PROSITE" id="PS50850"/>
    </source>
</evidence>
<gene>
    <name evidence="9" type="ORF">EHV15_25975</name>
</gene>
<dbReference type="PANTHER" id="PTHR42718:SF24">
    <property type="entry name" value="MAJOR FACILITATOR SUPERFAMILY (MFS) PROFILE DOMAIN-CONTAINING PROTEIN"/>
    <property type="match status" value="1"/>
</dbReference>
<keyword evidence="3" id="KW-1003">Cell membrane</keyword>
<keyword evidence="5 7" id="KW-1133">Transmembrane helix</keyword>
<dbReference type="SUPFAM" id="SSF103473">
    <property type="entry name" value="MFS general substrate transporter"/>
    <property type="match status" value="1"/>
</dbReference>
<organism evidence="9 10">
    <name type="scientific">Paenibacillus oralis</name>
    <dbReference type="NCBI Taxonomy" id="2490856"/>
    <lineage>
        <taxon>Bacteria</taxon>
        <taxon>Bacillati</taxon>
        <taxon>Bacillota</taxon>
        <taxon>Bacilli</taxon>
        <taxon>Bacillales</taxon>
        <taxon>Paenibacillaceae</taxon>
        <taxon>Paenibacillus</taxon>
    </lineage>
</organism>
<feature type="transmembrane region" description="Helical" evidence="7">
    <location>
        <begin position="354"/>
        <end position="382"/>
    </location>
</feature>
<evidence type="ECO:0000313" key="9">
    <source>
        <dbReference type="EMBL" id="RRJ65980.1"/>
    </source>
</evidence>
<feature type="transmembrane region" description="Helical" evidence="7">
    <location>
        <begin position="7"/>
        <end position="26"/>
    </location>
</feature>
<name>A0A3P3U6X4_9BACL</name>
<dbReference type="InterPro" id="IPR011701">
    <property type="entry name" value="MFS"/>
</dbReference>
<evidence type="ECO:0000256" key="4">
    <source>
        <dbReference type="ARBA" id="ARBA00022692"/>
    </source>
</evidence>
<dbReference type="GO" id="GO:0022857">
    <property type="term" value="F:transmembrane transporter activity"/>
    <property type="evidence" value="ECO:0007669"/>
    <property type="project" value="InterPro"/>
</dbReference>
<feature type="transmembrane region" description="Helical" evidence="7">
    <location>
        <begin position="198"/>
        <end position="216"/>
    </location>
</feature>
<evidence type="ECO:0000256" key="7">
    <source>
        <dbReference type="SAM" id="Phobius"/>
    </source>
</evidence>
<dbReference type="AlphaFoldDB" id="A0A3P3U6X4"/>
<feature type="domain" description="Major facilitator superfamily (MFS) profile" evidence="8">
    <location>
        <begin position="8"/>
        <end position="457"/>
    </location>
</feature>
<evidence type="ECO:0000313" key="10">
    <source>
        <dbReference type="Proteomes" id="UP000267017"/>
    </source>
</evidence>
<evidence type="ECO:0000256" key="1">
    <source>
        <dbReference type="ARBA" id="ARBA00004651"/>
    </source>
</evidence>
<dbReference type="GO" id="GO:0005886">
    <property type="term" value="C:plasma membrane"/>
    <property type="evidence" value="ECO:0007669"/>
    <property type="project" value="UniProtKB-SubCell"/>
</dbReference>
<protein>
    <submittedName>
        <fullName evidence="9">DHA2 family efflux MFS transporter permease subunit</fullName>
    </submittedName>
</protein>
<dbReference type="NCBIfam" id="TIGR00711">
    <property type="entry name" value="efflux_EmrB"/>
    <property type="match status" value="1"/>
</dbReference>
<reference evidence="9 10" key="1">
    <citation type="submission" date="2018-11" db="EMBL/GenBank/DDBJ databases">
        <title>Genome sequencing of Paenibacillus sp. KCOM 3021 (= ChDC PVNT-B20).</title>
        <authorList>
            <person name="Kook J.-K."/>
            <person name="Park S.-N."/>
            <person name="Lim Y.K."/>
        </authorList>
    </citation>
    <scope>NUCLEOTIDE SEQUENCE [LARGE SCALE GENOMIC DNA]</scope>
    <source>
        <strain evidence="9 10">KCOM 3021</strain>
    </source>
</reference>
<accession>A0A3P3U6X4</accession>
<keyword evidence="4 7" id="KW-0812">Transmembrane</keyword>
<keyword evidence="10" id="KW-1185">Reference proteome</keyword>
<dbReference type="PANTHER" id="PTHR42718">
    <property type="entry name" value="MAJOR FACILITATOR SUPERFAMILY MULTIDRUG TRANSPORTER MFSC"/>
    <property type="match status" value="1"/>
</dbReference>
<dbReference type="InterPro" id="IPR036259">
    <property type="entry name" value="MFS_trans_sf"/>
</dbReference>
<dbReference type="InterPro" id="IPR020846">
    <property type="entry name" value="MFS_dom"/>
</dbReference>
<comment type="caution">
    <text evidence="9">The sequence shown here is derived from an EMBL/GenBank/DDBJ whole genome shotgun (WGS) entry which is preliminary data.</text>
</comment>
<feature type="transmembrane region" description="Helical" evidence="7">
    <location>
        <begin position="135"/>
        <end position="156"/>
    </location>
</feature>
<dbReference type="InterPro" id="IPR004638">
    <property type="entry name" value="EmrB-like"/>
</dbReference>
<dbReference type="Proteomes" id="UP000267017">
    <property type="component" value="Unassembled WGS sequence"/>
</dbReference>
<dbReference type="Pfam" id="PF07690">
    <property type="entry name" value="MFS_1"/>
    <property type="match status" value="1"/>
</dbReference>
<evidence type="ECO:0000256" key="2">
    <source>
        <dbReference type="ARBA" id="ARBA00022448"/>
    </source>
</evidence>
<dbReference type="PRINTS" id="PR01036">
    <property type="entry name" value="TCRTETB"/>
</dbReference>
<feature type="transmembrane region" description="Helical" evidence="7">
    <location>
        <begin position="103"/>
        <end position="123"/>
    </location>
</feature>
<dbReference type="PROSITE" id="PS50850">
    <property type="entry name" value="MFS"/>
    <property type="match status" value="1"/>
</dbReference>
<proteinExistence type="predicted"/>
<feature type="transmembrane region" description="Helical" evidence="7">
    <location>
        <begin position="394"/>
        <end position="414"/>
    </location>
</feature>
<feature type="transmembrane region" description="Helical" evidence="7">
    <location>
        <begin position="434"/>
        <end position="455"/>
    </location>
</feature>